<feature type="region of interest" description="Disordered" evidence="1">
    <location>
        <begin position="500"/>
        <end position="670"/>
    </location>
</feature>
<accession>A0A9N8HN62</accession>
<reference evidence="3" key="1">
    <citation type="submission" date="2020-06" db="EMBL/GenBank/DDBJ databases">
        <authorList>
            <consortium name="Plant Systems Biology data submission"/>
        </authorList>
    </citation>
    <scope>NUCLEOTIDE SEQUENCE</scope>
    <source>
        <strain evidence="3">D6</strain>
    </source>
</reference>
<dbReference type="OrthoDB" id="48990at2759"/>
<feature type="region of interest" description="Disordered" evidence="1">
    <location>
        <begin position="21"/>
        <end position="162"/>
    </location>
</feature>
<comment type="caution">
    <text evidence="3">The sequence shown here is derived from an EMBL/GenBank/DDBJ whole genome shotgun (WGS) entry which is preliminary data.</text>
</comment>
<evidence type="ECO:0000313" key="3">
    <source>
        <dbReference type="EMBL" id="CAB9518755.1"/>
    </source>
</evidence>
<proteinExistence type="predicted"/>
<dbReference type="InterPro" id="IPR036638">
    <property type="entry name" value="HLH_DNA-bd_sf"/>
</dbReference>
<dbReference type="SUPFAM" id="SSF47459">
    <property type="entry name" value="HLH, helix-loop-helix DNA-binding domain"/>
    <property type="match status" value="1"/>
</dbReference>
<dbReference type="InterPro" id="IPR000014">
    <property type="entry name" value="PAS"/>
</dbReference>
<feature type="compositionally biased region" description="Polar residues" evidence="1">
    <location>
        <begin position="604"/>
        <end position="633"/>
    </location>
</feature>
<feature type="domain" description="BHLH" evidence="2">
    <location>
        <begin position="440"/>
        <end position="493"/>
    </location>
</feature>
<evidence type="ECO:0000256" key="1">
    <source>
        <dbReference type="SAM" id="MobiDB-lite"/>
    </source>
</evidence>
<dbReference type="SUPFAM" id="SSF55785">
    <property type="entry name" value="PYP-like sensor domain (PAS domain)"/>
    <property type="match status" value="1"/>
</dbReference>
<feature type="compositionally biased region" description="Basic and acidic residues" evidence="1">
    <location>
        <begin position="29"/>
        <end position="40"/>
    </location>
</feature>
<sequence>MDDPDPDKMDLALNAEFDSSLLGCWEPTDGGKNDANKDEGGSTAMLSQSHANEERVNDSGGGLGGFGGRSTSPRFARMPSFTMVTEKQNDGGKQNDLQSNQGQQQQQQQQQTPWHQMASSTGQTSANIPYASGNTTGTGTNKDNLTTNDTTDGNNGDSRIATAGNTFTNRIAAHRSSLEGNPNSRNVQTTTAPEVSNTTQMHPLAIPSSATCPPHIVTTAHQAGHPQIQTVMGIQNTLFPIQTMALTTLGGSSAPFAAGLPFTTASHGDAGQSTGMDAMQQQQGQNEQQQQNACHHKDKQQQQQQQLQNTSALVFQSLPGGQQQPQQQVGQSPQQQQQQQQVAESSNNNSNSSTPPPFYLFDAPVELRVNFMQSQRMHGLPVTEDSNSYHYGVAVNGFHPQLATGQLNGSALPGTNGTPGANNNYPTNVQLVDARHSNRKAGRIKNEREQRRAQKITELIDQLREKMEHGGWNVQVKSKFHTLSSCADYVKHLMKTTQEKEDAVNKAKSDLQMKERKVEQEKALQESRSDPESVMSSLTSSTGDSGTSNRHNTKKVSSESSCTEDEQRKRKFSSSDRAGSSKKSRSDNMTSEHSSESGEERDSQQLNQQSLDKTTSSVSDITESNKDSSNSGTDSQNSNQRSDDDDESGTPSSISASSSAAVVQNKKRTKHADVVIKERGNKFPAEVTSLEESFVLDYEEVFVRSNVPQIIATTAGRIVAWNDFFLKATGISKAGVKGLTIFSLVKQDKLSNLFEIVAKALRKGAAPSEVTAEGSSNAGDGPKWDYTGMTLPCMDFPKTKERAKNGKPTVNPLYITVTLMADEDPRKRLFHCIFTDSPGTKGALGSITKDLLAILFTRTKHRKSLDQSESRKAKSEKSSLREK</sequence>
<feature type="compositionally biased region" description="Polar residues" evidence="1">
    <location>
        <begin position="178"/>
        <end position="195"/>
    </location>
</feature>
<dbReference type="NCBIfam" id="TIGR00229">
    <property type="entry name" value="sensory_box"/>
    <property type="match status" value="1"/>
</dbReference>
<feature type="compositionally biased region" description="Basic and acidic residues" evidence="1">
    <location>
        <begin position="500"/>
        <end position="531"/>
    </location>
</feature>
<dbReference type="PROSITE" id="PS50888">
    <property type="entry name" value="BHLH"/>
    <property type="match status" value="1"/>
</dbReference>
<evidence type="ECO:0000313" key="4">
    <source>
        <dbReference type="Proteomes" id="UP001153069"/>
    </source>
</evidence>
<dbReference type="InterPro" id="IPR035965">
    <property type="entry name" value="PAS-like_dom_sf"/>
</dbReference>
<dbReference type="Gene3D" id="3.30.450.20">
    <property type="entry name" value="PAS domain"/>
    <property type="match status" value="1"/>
</dbReference>
<name>A0A9N8HN62_9STRA</name>
<feature type="compositionally biased region" description="Low complexity" evidence="1">
    <location>
        <begin position="316"/>
        <end position="353"/>
    </location>
</feature>
<evidence type="ECO:0000259" key="2">
    <source>
        <dbReference type="PROSITE" id="PS50888"/>
    </source>
</evidence>
<gene>
    <name evidence="3" type="ORF">SEMRO_961_G225000.1</name>
</gene>
<feature type="region of interest" description="Disordered" evidence="1">
    <location>
        <begin position="861"/>
        <end position="883"/>
    </location>
</feature>
<protein>
    <recommendedName>
        <fullName evidence="2">BHLH domain-containing protein</fullName>
    </recommendedName>
</protein>
<organism evidence="3 4">
    <name type="scientific">Seminavis robusta</name>
    <dbReference type="NCBI Taxonomy" id="568900"/>
    <lineage>
        <taxon>Eukaryota</taxon>
        <taxon>Sar</taxon>
        <taxon>Stramenopiles</taxon>
        <taxon>Ochrophyta</taxon>
        <taxon>Bacillariophyta</taxon>
        <taxon>Bacillariophyceae</taxon>
        <taxon>Bacillariophycidae</taxon>
        <taxon>Naviculales</taxon>
        <taxon>Naviculaceae</taxon>
        <taxon>Seminavis</taxon>
    </lineage>
</organism>
<feature type="region of interest" description="Disordered" evidence="1">
    <location>
        <begin position="175"/>
        <end position="195"/>
    </location>
</feature>
<dbReference type="EMBL" id="CAICTM010000959">
    <property type="protein sequence ID" value="CAB9518755.1"/>
    <property type="molecule type" value="Genomic_DNA"/>
</dbReference>
<feature type="compositionally biased region" description="Polar residues" evidence="1">
    <location>
        <begin position="112"/>
        <end position="127"/>
    </location>
</feature>
<feature type="compositionally biased region" description="Basic and acidic residues" evidence="1">
    <location>
        <begin position="864"/>
        <end position="883"/>
    </location>
</feature>
<dbReference type="Gene3D" id="4.10.280.10">
    <property type="entry name" value="Helix-loop-helix DNA-binding domain"/>
    <property type="match status" value="1"/>
</dbReference>
<feature type="compositionally biased region" description="Polar residues" evidence="1">
    <location>
        <begin position="82"/>
        <end position="100"/>
    </location>
</feature>
<feature type="compositionally biased region" description="Low complexity" evidence="1">
    <location>
        <begin position="536"/>
        <end position="548"/>
    </location>
</feature>
<feature type="compositionally biased region" description="Low complexity" evidence="1">
    <location>
        <begin position="133"/>
        <end position="157"/>
    </location>
</feature>
<feature type="compositionally biased region" description="Low complexity" evidence="1">
    <location>
        <begin position="652"/>
        <end position="661"/>
    </location>
</feature>
<feature type="compositionally biased region" description="Polar residues" evidence="1">
    <location>
        <begin position="265"/>
        <end position="275"/>
    </location>
</feature>
<feature type="compositionally biased region" description="Basic and acidic residues" evidence="1">
    <location>
        <begin position="593"/>
        <end position="603"/>
    </location>
</feature>
<feature type="compositionally biased region" description="Low complexity" evidence="1">
    <location>
        <begin position="280"/>
        <end position="292"/>
    </location>
</feature>
<dbReference type="InterPro" id="IPR011598">
    <property type="entry name" value="bHLH_dom"/>
</dbReference>
<feature type="compositionally biased region" description="Low complexity" evidence="1">
    <location>
        <begin position="101"/>
        <end position="111"/>
    </location>
</feature>
<feature type="region of interest" description="Disordered" evidence="1">
    <location>
        <begin position="265"/>
        <end position="360"/>
    </location>
</feature>
<keyword evidence="4" id="KW-1185">Reference proteome</keyword>
<dbReference type="AlphaFoldDB" id="A0A9N8HN62"/>
<dbReference type="GO" id="GO:0046983">
    <property type="term" value="F:protein dimerization activity"/>
    <property type="evidence" value="ECO:0007669"/>
    <property type="project" value="InterPro"/>
</dbReference>
<feature type="compositionally biased region" description="Gly residues" evidence="1">
    <location>
        <begin position="59"/>
        <end position="68"/>
    </location>
</feature>
<dbReference type="Proteomes" id="UP001153069">
    <property type="component" value="Unassembled WGS sequence"/>
</dbReference>